<dbReference type="AlphaFoldDB" id="F2F5D4"/>
<accession>F2F5D4</accession>
<sequence length="57" mass="6751">MEAKKDGEDEKIDGRRISNCAYIKFGWLRYFKQFTPKAYRPKLPGLGLVGRRRRMAM</sequence>
<keyword evidence="2" id="KW-1185">Reference proteome</keyword>
<dbReference type="Proteomes" id="UP000006691">
    <property type="component" value="Chromosome"/>
</dbReference>
<dbReference type="HOGENOM" id="CLU_2994338_0_0_9"/>
<name>F2F5D4_SOLSS</name>
<reference evidence="2" key="1">
    <citation type="submission" date="2011-04" db="EMBL/GenBank/DDBJ databases">
        <title>Genome sequence of Solibacillus silvestris StLB046.</title>
        <authorList>
            <person name="Morohoshi T."/>
            <person name="Someya N."/>
            <person name="Ikeda T."/>
        </authorList>
    </citation>
    <scope>NUCLEOTIDE SEQUENCE [LARGE SCALE GENOMIC DNA]</scope>
    <source>
        <strain evidence="2">StLB046</strain>
    </source>
</reference>
<evidence type="ECO:0000313" key="2">
    <source>
        <dbReference type="Proteomes" id="UP000006691"/>
    </source>
</evidence>
<dbReference type="EMBL" id="AP012157">
    <property type="protein sequence ID" value="BAK14717.1"/>
    <property type="molecule type" value="Genomic_DNA"/>
</dbReference>
<proteinExistence type="predicted"/>
<protein>
    <submittedName>
        <fullName evidence="1">Uncharacterized protein</fullName>
    </submittedName>
</protein>
<dbReference type="STRING" id="1002809.SSIL_0294"/>
<evidence type="ECO:0000313" key="1">
    <source>
        <dbReference type="EMBL" id="BAK14717.1"/>
    </source>
</evidence>
<dbReference type="KEGG" id="siv:SSIL_0294"/>
<gene>
    <name evidence="1" type="ordered locus">SSIL_0294</name>
</gene>
<organism evidence="1 2">
    <name type="scientific">Solibacillus silvestris (strain StLB046)</name>
    <name type="common">Bacillus silvestris</name>
    <dbReference type="NCBI Taxonomy" id="1002809"/>
    <lineage>
        <taxon>Bacteria</taxon>
        <taxon>Bacillati</taxon>
        <taxon>Bacillota</taxon>
        <taxon>Bacilli</taxon>
        <taxon>Bacillales</taxon>
        <taxon>Caryophanaceae</taxon>
        <taxon>Solibacillus</taxon>
    </lineage>
</organism>
<reference evidence="1 2" key="2">
    <citation type="journal article" date="2012" name="J. Biosci. Bioeng.">
        <title>Complete genome sequence and characterization of the N-acylhomoserine lactone-degrading gene of the potato leaf-associated Solibacillus silvestris.</title>
        <authorList>
            <person name="Morohoshi T."/>
            <person name="Tominaga Y."/>
            <person name="Someya N."/>
            <person name="Ikeda T."/>
        </authorList>
    </citation>
    <scope>NUCLEOTIDE SEQUENCE [LARGE SCALE GENOMIC DNA]</scope>
    <source>
        <strain evidence="1 2">StLB046</strain>
    </source>
</reference>